<keyword evidence="2" id="KW-1185">Reference proteome</keyword>
<reference evidence="1" key="1">
    <citation type="journal article" date="2021" name="Sci. Adv.">
        <title>The American lobster genome reveals insights on longevity, neural, and immune adaptations.</title>
        <authorList>
            <person name="Polinski J.M."/>
            <person name="Zimin A.V."/>
            <person name="Clark K.F."/>
            <person name="Kohn A.B."/>
            <person name="Sadowski N."/>
            <person name="Timp W."/>
            <person name="Ptitsyn A."/>
            <person name="Khanna P."/>
            <person name="Romanova D.Y."/>
            <person name="Williams P."/>
            <person name="Greenwood S.J."/>
            <person name="Moroz L.L."/>
            <person name="Walt D.R."/>
            <person name="Bodnar A.G."/>
        </authorList>
    </citation>
    <scope>NUCLEOTIDE SEQUENCE</scope>
    <source>
        <strain evidence="1">GMGI-L3</strain>
    </source>
</reference>
<evidence type="ECO:0000313" key="2">
    <source>
        <dbReference type="Proteomes" id="UP000747542"/>
    </source>
</evidence>
<accession>A0A8J5MX39</accession>
<gene>
    <name evidence="1" type="ORF">Hamer_G025257</name>
</gene>
<proteinExistence type="predicted"/>
<sequence length="42" mass="4444">MSCGIKSWCVTHSCGHMSCGFKSCGNNSVCGSNSVSCVTHMW</sequence>
<evidence type="ECO:0000313" key="1">
    <source>
        <dbReference type="EMBL" id="KAG7166567.1"/>
    </source>
</evidence>
<dbReference type="EMBL" id="JAHLQT010022481">
    <property type="protein sequence ID" value="KAG7166567.1"/>
    <property type="molecule type" value="Genomic_DNA"/>
</dbReference>
<dbReference type="Proteomes" id="UP000747542">
    <property type="component" value="Unassembled WGS sequence"/>
</dbReference>
<protein>
    <submittedName>
        <fullName evidence="1">Uncharacterized protein</fullName>
    </submittedName>
</protein>
<organism evidence="1 2">
    <name type="scientific">Homarus americanus</name>
    <name type="common">American lobster</name>
    <dbReference type="NCBI Taxonomy" id="6706"/>
    <lineage>
        <taxon>Eukaryota</taxon>
        <taxon>Metazoa</taxon>
        <taxon>Ecdysozoa</taxon>
        <taxon>Arthropoda</taxon>
        <taxon>Crustacea</taxon>
        <taxon>Multicrustacea</taxon>
        <taxon>Malacostraca</taxon>
        <taxon>Eumalacostraca</taxon>
        <taxon>Eucarida</taxon>
        <taxon>Decapoda</taxon>
        <taxon>Pleocyemata</taxon>
        <taxon>Astacidea</taxon>
        <taxon>Nephropoidea</taxon>
        <taxon>Nephropidae</taxon>
        <taxon>Homarus</taxon>
    </lineage>
</organism>
<dbReference type="AlphaFoldDB" id="A0A8J5MX39"/>
<comment type="caution">
    <text evidence="1">The sequence shown here is derived from an EMBL/GenBank/DDBJ whole genome shotgun (WGS) entry which is preliminary data.</text>
</comment>
<name>A0A8J5MX39_HOMAM</name>